<organism evidence="2 3">
    <name type="scientific">Chloebia gouldiae</name>
    <name type="common">Gouldian finch</name>
    <name type="synonym">Erythrura gouldiae</name>
    <dbReference type="NCBI Taxonomy" id="44316"/>
    <lineage>
        <taxon>Eukaryota</taxon>
        <taxon>Metazoa</taxon>
        <taxon>Chordata</taxon>
        <taxon>Craniata</taxon>
        <taxon>Vertebrata</taxon>
        <taxon>Euteleostomi</taxon>
        <taxon>Archelosauria</taxon>
        <taxon>Archosauria</taxon>
        <taxon>Dinosauria</taxon>
        <taxon>Saurischia</taxon>
        <taxon>Theropoda</taxon>
        <taxon>Coelurosauria</taxon>
        <taxon>Aves</taxon>
        <taxon>Neognathae</taxon>
        <taxon>Neoaves</taxon>
        <taxon>Telluraves</taxon>
        <taxon>Australaves</taxon>
        <taxon>Passeriformes</taxon>
        <taxon>Passeroidea</taxon>
        <taxon>Passeridae</taxon>
        <taxon>Chloebia</taxon>
    </lineage>
</organism>
<dbReference type="EMBL" id="QUSF01000129">
    <property type="protein sequence ID" value="RLV90178.1"/>
    <property type="molecule type" value="Genomic_DNA"/>
</dbReference>
<comment type="caution">
    <text evidence="2">The sequence shown here is derived from an EMBL/GenBank/DDBJ whole genome shotgun (WGS) entry which is preliminary data.</text>
</comment>
<dbReference type="InterPro" id="IPR052267">
    <property type="entry name" value="N-DRC_Component"/>
</dbReference>
<feature type="non-terminal residue" evidence="2">
    <location>
        <position position="1"/>
    </location>
</feature>
<evidence type="ECO:0000313" key="2">
    <source>
        <dbReference type="EMBL" id="RLV90178.1"/>
    </source>
</evidence>
<feature type="region of interest" description="Disordered" evidence="1">
    <location>
        <begin position="45"/>
        <end position="79"/>
    </location>
</feature>
<dbReference type="PANTHER" id="PTHR14690:SF0">
    <property type="entry name" value="IQ MOTIF CONTAINING WITH AAA DOMAIN 1"/>
    <property type="match status" value="1"/>
</dbReference>
<gene>
    <name evidence="2" type="ORF">DV515_00014534</name>
</gene>
<dbReference type="AlphaFoldDB" id="A0A3L8RXQ1"/>
<dbReference type="Proteomes" id="UP000276834">
    <property type="component" value="Unassembled WGS sequence"/>
</dbReference>
<sequence>FHFFSHRHITGRFPDYPPEKTGGSKAIFIEKHPEQVLEELAAKKAEAEKKEKEKNGKKDKETARVKKPPKVGKQEGSSQYQVFWENRDNRLDFLQDHDPELIKGEKRKEVEEEIRVQVDEVMQEKLLRVKQAVDGETGPQGKAGKEKGGKTPAKKKISELERDLTPDRAIDSLYQELAEGGLLIQVKNVNLSDYIGYYDCLRNMLHETGAQPMPSIPEVRQLVALYGILPLGKSTAEGRTPGAFLPVRNLHFTGFDRVDLW</sequence>
<evidence type="ECO:0000256" key="1">
    <source>
        <dbReference type="SAM" id="MobiDB-lite"/>
    </source>
</evidence>
<feature type="compositionally biased region" description="Basic and acidic residues" evidence="1">
    <location>
        <begin position="45"/>
        <end position="64"/>
    </location>
</feature>
<protein>
    <submittedName>
        <fullName evidence="2">Uncharacterized protein</fullName>
    </submittedName>
</protein>
<proteinExistence type="predicted"/>
<dbReference type="PANTHER" id="PTHR14690">
    <property type="entry name" value="IQ MOTIF CONTAINING WITH AAA DOMAIN 1"/>
    <property type="match status" value="1"/>
</dbReference>
<feature type="non-terminal residue" evidence="2">
    <location>
        <position position="261"/>
    </location>
</feature>
<evidence type="ECO:0000313" key="3">
    <source>
        <dbReference type="Proteomes" id="UP000276834"/>
    </source>
</evidence>
<dbReference type="OrthoDB" id="9218198at2759"/>
<keyword evidence="3" id="KW-1185">Reference proteome</keyword>
<reference evidence="2 3" key="1">
    <citation type="journal article" date="2018" name="Proc. R. Soc. B">
        <title>A non-coding region near Follistatin controls head colour polymorphism in the Gouldian finch.</title>
        <authorList>
            <person name="Toomey M.B."/>
            <person name="Marques C.I."/>
            <person name="Andrade P."/>
            <person name="Araujo P.M."/>
            <person name="Sabatino S."/>
            <person name="Gazda M.A."/>
            <person name="Afonso S."/>
            <person name="Lopes R.J."/>
            <person name="Corbo J.C."/>
            <person name="Carneiro M."/>
        </authorList>
    </citation>
    <scope>NUCLEOTIDE SEQUENCE [LARGE SCALE GENOMIC DNA]</scope>
    <source>
        <strain evidence="2">Red01</strain>
        <tissue evidence="2">Muscle</tissue>
    </source>
</reference>
<name>A0A3L8RXQ1_CHLGU</name>
<accession>A0A3L8RXQ1</accession>
<feature type="region of interest" description="Disordered" evidence="1">
    <location>
        <begin position="129"/>
        <end position="158"/>
    </location>
</feature>